<reference evidence="2" key="1">
    <citation type="journal article" date="2019" name="Int. J. Syst. Evol. Microbiol.">
        <title>The Global Catalogue of Microorganisms (GCM) 10K type strain sequencing project: providing services to taxonomists for standard genome sequencing and annotation.</title>
        <authorList>
            <consortium name="The Broad Institute Genomics Platform"/>
            <consortium name="The Broad Institute Genome Sequencing Center for Infectious Disease"/>
            <person name="Wu L."/>
            <person name="Ma J."/>
        </authorList>
    </citation>
    <scope>NUCLEOTIDE SEQUENCE [LARGE SCALE GENOMIC DNA]</scope>
    <source>
        <strain evidence="2">JCM 17441</strain>
    </source>
</reference>
<sequence>MLVGVDLYSLWRAGRVELPALAGVYRRAGQGLFDVRHDDADWCAVRDRLAATLRDAQNCVEETAGAVCLAVEEYARADGGARNEFDRLRRESGWGPR</sequence>
<protein>
    <submittedName>
        <fullName evidence="1">Uncharacterized protein</fullName>
    </submittedName>
</protein>
<dbReference type="EMBL" id="BAABAT010000038">
    <property type="protein sequence ID" value="GAA4260080.1"/>
    <property type="molecule type" value="Genomic_DNA"/>
</dbReference>
<organism evidence="1 2">
    <name type="scientific">Dactylosporangium darangshiense</name>
    <dbReference type="NCBI Taxonomy" id="579108"/>
    <lineage>
        <taxon>Bacteria</taxon>
        <taxon>Bacillati</taxon>
        <taxon>Actinomycetota</taxon>
        <taxon>Actinomycetes</taxon>
        <taxon>Micromonosporales</taxon>
        <taxon>Micromonosporaceae</taxon>
        <taxon>Dactylosporangium</taxon>
    </lineage>
</organism>
<gene>
    <name evidence="1" type="ORF">GCM10022255_087350</name>
</gene>
<dbReference type="Proteomes" id="UP001500620">
    <property type="component" value="Unassembled WGS sequence"/>
</dbReference>
<proteinExistence type="predicted"/>
<evidence type="ECO:0000313" key="2">
    <source>
        <dbReference type="Proteomes" id="UP001500620"/>
    </source>
</evidence>
<comment type="caution">
    <text evidence="1">The sequence shown here is derived from an EMBL/GenBank/DDBJ whole genome shotgun (WGS) entry which is preliminary data.</text>
</comment>
<keyword evidence="2" id="KW-1185">Reference proteome</keyword>
<accession>A0ABP8DN33</accession>
<evidence type="ECO:0000313" key="1">
    <source>
        <dbReference type="EMBL" id="GAA4260080.1"/>
    </source>
</evidence>
<name>A0ABP8DN33_9ACTN</name>